<gene>
    <name evidence="11" type="ORF">ACFSSA_00505</name>
</gene>
<dbReference type="Proteomes" id="UP001597375">
    <property type="component" value="Unassembled WGS sequence"/>
</dbReference>
<evidence type="ECO:0000256" key="1">
    <source>
        <dbReference type="ARBA" id="ARBA00004651"/>
    </source>
</evidence>
<evidence type="ECO:0000313" key="11">
    <source>
        <dbReference type="EMBL" id="MFD2255142.1"/>
    </source>
</evidence>
<dbReference type="InterPro" id="IPR052702">
    <property type="entry name" value="MscS-like_channel"/>
</dbReference>
<dbReference type="Gene3D" id="2.30.30.60">
    <property type="match status" value="1"/>
</dbReference>
<feature type="domain" description="Mechanosensitive ion channel MscS C-terminal" evidence="10">
    <location>
        <begin position="670"/>
        <end position="751"/>
    </location>
</feature>
<dbReference type="SUPFAM" id="SSF82861">
    <property type="entry name" value="Mechanosensitive channel protein MscS (YggB), transmembrane region"/>
    <property type="match status" value="1"/>
</dbReference>
<dbReference type="InterPro" id="IPR010920">
    <property type="entry name" value="LSM_dom_sf"/>
</dbReference>
<evidence type="ECO:0000256" key="5">
    <source>
        <dbReference type="ARBA" id="ARBA00022989"/>
    </source>
</evidence>
<evidence type="ECO:0000256" key="7">
    <source>
        <dbReference type="SAM" id="Coils"/>
    </source>
</evidence>
<evidence type="ECO:0000256" key="8">
    <source>
        <dbReference type="SAM" id="Phobius"/>
    </source>
</evidence>
<dbReference type="InterPro" id="IPR011014">
    <property type="entry name" value="MscS_channel_TM-2"/>
</dbReference>
<dbReference type="InterPro" id="IPR011066">
    <property type="entry name" value="MscS_channel_C_sf"/>
</dbReference>
<reference evidence="12" key="1">
    <citation type="journal article" date="2019" name="Int. J. Syst. Evol. Microbiol.">
        <title>The Global Catalogue of Microorganisms (GCM) 10K type strain sequencing project: providing services to taxonomists for standard genome sequencing and annotation.</title>
        <authorList>
            <consortium name="The Broad Institute Genomics Platform"/>
            <consortium name="The Broad Institute Genome Sequencing Center for Infectious Disease"/>
            <person name="Wu L."/>
            <person name="Ma J."/>
        </authorList>
    </citation>
    <scope>NUCLEOTIDE SEQUENCE [LARGE SCALE GENOMIC DNA]</scope>
    <source>
        <strain evidence="12">CGMCC 4.7106</strain>
    </source>
</reference>
<keyword evidence="7" id="KW-0175">Coiled coil</keyword>
<dbReference type="Pfam" id="PF21082">
    <property type="entry name" value="MS_channel_3rd"/>
    <property type="match status" value="1"/>
</dbReference>
<keyword evidence="6 8" id="KW-0472">Membrane</keyword>
<comment type="similarity">
    <text evidence="2">Belongs to the MscS (TC 1.A.23) family.</text>
</comment>
<keyword evidence="4 8" id="KW-0812">Transmembrane</keyword>
<dbReference type="Gene3D" id="1.10.287.1260">
    <property type="match status" value="1"/>
</dbReference>
<evidence type="ECO:0000256" key="3">
    <source>
        <dbReference type="ARBA" id="ARBA00022475"/>
    </source>
</evidence>
<dbReference type="InterPro" id="IPR049278">
    <property type="entry name" value="MS_channel_C"/>
</dbReference>
<dbReference type="SUPFAM" id="SSF82689">
    <property type="entry name" value="Mechanosensitive channel protein MscS (YggB), C-terminal domain"/>
    <property type="match status" value="1"/>
</dbReference>
<keyword evidence="5 8" id="KW-1133">Transmembrane helix</keyword>
<accession>A0ABW5D265</accession>
<feature type="transmembrane region" description="Helical" evidence="8">
    <location>
        <begin position="505"/>
        <end position="525"/>
    </location>
</feature>
<dbReference type="PANTHER" id="PTHR30347">
    <property type="entry name" value="POTASSIUM CHANNEL RELATED"/>
    <property type="match status" value="1"/>
</dbReference>
<dbReference type="RefSeq" id="WP_386817805.1">
    <property type="nucleotide sequence ID" value="NZ_JBHUIT010000001.1"/>
</dbReference>
<evidence type="ECO:0000313" key="12">
    <source>
        <dbReference type="Proteomes" id="UP001597375"/>
    </source>
</evidence>
<protein>
    <submittedName>
        <fullName evidence="11">Mechanosensitive ion channel domain-containing protein</fullName>
    </submittedName>
</protein>
<dbReference type="SUPFAM" id="SSF50182">
    <property type="entry name" value="Sm-like ribonucleoproteins"/>
    <property type="match status" value="1"/>
</dbReference>
<dbReference type="Pfam" id="PF00924">
    <property type="entry name" value="MS_channel_2nd"/>
    <property type="match status" value="1"/>
</dbReference>
<comment type="subcellular location">
    <subcellularLocation>
        <location evidence="1">Cell membrane</location>
        <topology evidence="1">Multi-pass membrane protein</topology>
    </subcellularLocation>
</comment>
<feature type="transmembrane region" description="Helical" evidence="8">
    <location>
        <begin position="553"/>
        <end position="572"/>
    </location>
</feature>
<feature type="coiled-coil region" evidence="7">
    <location>
        <begin position="104"/>
        <end position="131"/>
    </location>
</feature>
<organism evidence="11 12">
    <name type="scientific">Luteolibacter algae</name>
    <dbReference type="NCBI Taxonomy" id="454151"/>
    <lineage>
        <taxon>Bacteria</taxon>
        <taxon>Pseudomonadati</taxon>
        <taxon>Verrucomicrobiota</taxon>
        <taxon>Verrucomicrobiia</taxon>
        <taxon>Verrucomicrobiales</taxon>
        <taxon>Verrucomicrobiaceae</taxon>
        <taxon>Luteolibacter</taxon>
    </lineage>
</organism>
<evidence type="ECO:0000256" key="2">
    <source>
        <dbReference type="ARBA" id="ARBA00008017"/>
    </source>
</evidence>
<dbReference type="PANTHER" id="PTHR30347:SF1">
    <property type="entry name" value="MECHANOSENSITIVE CHANNEL MSCK"/>
    <property type="match status" value="1"/>
</dbReference>
<feature type="domain" description="Mechanosensitive ion channel MscS" evidence="9">
    <location>
        <begin position="594"/>
        <end position="660"/>
    </location>
</feature>
<feature type="transmembrane region" description="Helical" evidence="8">
    <location>
        <begin position="578"/>
        <end position="607"/>
    </location>
</feature>
<sequence>MKFKSPAAVFGLLFSFLLVAFSMAEIDATKLLKGDFSTSSAPEKTENAVELKEQLQVWKAEAKAALAKLTEIDPKTDLPEGVSPADLSTRIRYLDSIMLSIGRHDGVVESMKNAEEELSAAEAHAKDWEGFDTPPPYSVLMLDQLVNSRAAQQDKIASRKSSLDIFRSTLGALLTEGKEASEATSAAIAVLDKADETSKPAAQWRVDTARLKQRSLFIRASALKYNIAALEKLEKASTIELGLLDRKIETAKRNFVFDEKDLEQIKKASADRQKELRKDSAGIAKRLTKAISERDKISGAVEKMKAADNTDPTALEMIELQLESANTSVDTLQLMLEAFEFYGQLESFLPDAYELRYTLMTSKDPAERKDALENLEALNKRLIAGEVVARNELDSVNADLNSKETRAAALPADDPKLSLLNNQRNTLREKRDLIQRAYTSVTSQRQVLARWVAEFEASDNPRWYKPIVNGVSRAWEAVKRAWNVPVSSYTQITNEGGYEVKNVRYVSLGTVVIAVLLFIVAYFVAARISCKIQKIFVERHYIGENQARTMRNWLMLVVALLLALATMSWLSIPLTVFAFLAGALAIGVGFGTQTIIKNFISGIILLFERKIRVGDIVEVDGTTGVVSEINTRSSIVRGFNGIENLIPNSLLLENRVVNWTLNSRFLRRELELGVAYGTPPQKVITILQEAAERHGLVLKDPAPFAVFKHFGDNSLDFTLYYWIELNDKTNGLVVASDLRIMIEKRLEESSIGVPYPQRDIHIGSREPVQIEVVRQKAKPLEEDAEIKKSPDLP</sequence>
<comment type="caution">
    <text evidence="11">The sequence shown here is derived from an EMBL/GenBank/DDBJ whole genome shotgun (WGS) entry which is preliminary data.</text>
</comment>
<evidence type="ECO:0000256" key="4">
    <source>
        <dbReference type="ARBA" id="ARBA00022692"/>
    </source>
</evidence>
<name>A0ABW5D265_9BACT</name>
<dbReference type="Gene3D" id="3.30.70.100">
    <property type="match status" value="1"/>
</dbReference>
<evidence type="ECO:0000256" key="6">
    <source>
        <dbReference type="ARBA" id="ARBA00023136"/>
    </source>
</evidence>
<keyword evidence="12" id="KW-1185">Reference proteome</keyword>
<evidence type="ECO:0000259" key="9">
    <source>
        <dbReference type="Pfam" id="PF00924"/>
    </source>
</evidence>
<proteinExistence type="inferred from homology"/>
<dbReference type="InterPro" id="IPR006685">
    <property type="entry name" value="MscS_channel_2nd"/>
</dbReference>
<evidence type="ECO:0000259" key="10">
    <source>
        <dbReference type="Pfam" id="PF21082"/>
    </source>
</evidence>
<dbReference type="EMBL" id="JBHUIT010000001">
    <property type="protein sequence ID" value="MFD2255142.1"/>
    <property type="molecule type" value="Genomic_DNA"/>
</dbReference>
<dbReference type="InterPro" id="IPR023408">
    <property type="entry name" value="MscS_beta-dom_sf"/>
</dbReference>
<keyword evidence="3" id="KW-1003">Cell membrane</keyword>